<evidence type="ECO:0000313" key="2">
    <source>
        <dbReference type="Proteomes" id="UP001153709"/>
    </source>
</evidence>
<protein>
    <submittedName>
        <fullName evidence="1">Uncharacterized protein</fullName>
    </submittedName>
</protein>
<dbReference type="EMBL" id="OU898277">
    <property type="protein sequence ID" value="CAG9829226.1"/>
    <property type="molecule type" value="Genomic_DNA"/>
</dbReference>
<accession>A0A9N9STR9</accession>
<name>A0A9N9STR9_DIABA</name>
<dbReference type="Proteomes" id="UP001153709">
    <property type="component" value="Chromosome 2"/>
</dbReference>
<proteinExistence type="predicted"/>
<keyword evidence="2" id="KW-1185">Reference proteome</keyword>
<evidence type="ECO:0000313" key="1">
    <source>
        <dbReference type="EMBL" id="CAG9829226.1"/>
    </source>
</evidence>
<gene>
    <name evidence="1" type="ORF">DIABBA_LOCUS3068</name>
</gene>
<sequence>MFNQTEVKHEVGETTCNEVKQEIGDVACKREIDNKVDEVLQDSFKIEIKEEPTRKSTNDTCDYLDVKKCLKAEFKQDDGK</sequence>
<reference evidence="1" key="1">
    <citation type="submission" date="2022-01" db="EMBL/GenBank/DDBJ databases">
        <authorList>
            <person name="King R."/>
        </authorList>
    </citation>
    <scope>NUCLEOTIDE SEQUENCE</scope>
</reference>
<organism evidence="1 2">
    <name type="scientific">Diabrotica balteata</name>
    <name type="common">Banded cucumber beetle</name>
    <dbReference type="NCBI Taxonomy" id="107213"/>
    <lineage>
        <taxon>Eukaryota</taxon>
        <taxon>Metazoa</taxon>
        <taxon>Ecdysozoa</taxon>
        <taxon>Arthropoda</taxon>
        <taxon>Hexapoda</taxon>
        <taxon>Insecta</taxon>
        <taxon>Pterygota</taxon>
        <taxon>Neoptera</taxon>
        <taxon>Endopterygota</taxon>
        <taxon>Coleoptera</taxon>
        <taxon>Polyphaga</taxon>
        <taxon>Cucujiformia</taxon>
        <taxon>Chrysomeloidea</taxon>
        <taxon>Chrysomelidae</taxon>
        <taxon>Galerucinae</taxon>
        <taxon>Diabroticina</taxon>
        <taxon>Diabroticites</taxon>
        <taxon>Diabrotica</taxon>
    </lineage>
</organism>
<dbReference type="AlphaFoldDB" id="A0A9N9STR9"/>